<proteinExistence type="predicted"/>
<dbReference type="InterPro" id="IPR052922">
    <property type="entry name" value="Cytidylate_Kinase-2"/>
</dbReference>
<evidence type="ECO:0000313" key="1">
    <source>
        <dbReference type="EMBL" id="KAG5168697.1"/>
    </source>
</evidence>
<dbReference type="OrthoDB" id="65590at2759"/>
<reference evidence="1" key="1">
    <citation type="submission" date="2021-02" db="EMBL/GenBank/DDBJ databases">
        <title>Psilocybe cubensis genome.</title>
        <authorList>
            <person name="Mckernan K.J."/>
            <person name="Crawford S."/>
            <person name="Trippe A."/>
            <person name="Kane L.T."/>
            <person name="Mclaughlin S."/>
        </authorList>
    </citation>
    <scope>NUCLEOTIDE SEQUENCE [LARGE SCALE GENOMIC DNA]</scope>
    <source>
        <strain evidence="1">MGC-MH-2018</strain>
    </source>
</reference>
<sequence>MDRLMWKPGWVEAPNDEFQARLRAELDKEPDKGWVADGNYDRRGGLVALEESTDIIWLDPPLVLYLPRLIWRTFLRLFRLREPCSAGCFERPTEVFFSKESIVWWCISNHWKVRARNEGRMRELGIENGTSPRRRMRRLGGWGAELKKWLQEVEQMIHSKQE</sequence>
<dbReference type="AlphaFoldDB" id="A0A8H7XX52"/>
<dbReference type="PANTHER" id="PTHR37816">
    <property type="entry name" value="YALI0E33011P"/>
    <property type="match status" value="1"/>
</dbReference>
<protein>
    <submittedName>
        <fullName evidence="1">Uncharacterized protein</fullName>
    </submittedName>
</protein>
<comment type="caution">
    <text evidence="1">The sequence shown here is derived from an EMBL/GenBank/DDBJ whole genome shotgun (WGS) entry which is preliminary data.</text>
</comment>
<organism evidence="1">
    <name type="scientific">Psilocybe cubensis</name>
    <name type="common">Psychedelic mushroom</name>
    <name type="synonym">Stropharia cubensis</name>
    <dbReference type="NCBI Taxonomy" id="181762"/>
    <lineage>
        <taxon>Eukaryota</taxon>
        <taxon>Fungi</taxon>
        <taxon>Dikarya</taxon>
        <taxon>Basidiomycota</taxon>
        <taxon>Agaricomycotina</taxon>
        <taxon>Agaricomycetes</taxon>
        <taxon>Agaricomycetidae</taxon>
        <taxon>Agaricales</taxon>
        <taxon>Agaricineae</taxon>
        <taxon>Strophariaceae</taxon>
        <taxon>Psilocybe</taxon>
    </lineage>
</organism>
<dbReference type="EMBL" id="JAFIQS010000005">
    <property type="protein sequence ID" value="KAG5168697.1"/>
    <property type="molecule type" value="Genomic_DNA"/>
</dbReference>
<name>A0A8H7XX52_PSICU</name>
<accession>A0A8H7XX52</accession>
<gene>
    <name evidence="1" type="ORF">JR316_005249</name>
</gene>
<dbReference type="PANTHER" id="PTHR37816:SF1">
    <property type="entry name" value="TOXIN"/>
    <property type="match status" value="1"/>
</dbReference>